<name>A0ABS0PBT0_9BRAD</name>
<reference evidence="1 2" key="1">
    <citation type="submission" date="2020-07" db="EMBL/GenBank/DDBJ databases">
        <title>Bradyrhizobium diversity isolated from nodules of indigenous legumes of Western Australia.</title>
        <authorList>
            <person name="Klepa M.S."/>
        </authorList>
    </citation>
    <scope>NUCLEOTIDE SEQUENCE [LARGE SCALE GENOMIC DNA]</scope>
    <source>
        <strain evidence="1 2">CNPSo 4019</strain>
    </source>
</reference>
<gene>
    <name evidence="1" type="ORF">H1B27_31440</name>
</gene>
<keyword evidence="2" id="KW-1185">Reference proteome</keyword>
<accession>A0ABS0PBT0</accession>
<organism evidence="1 2">
    <name type="scientific">Bradyrhizobium diversitatis</name>
    <dbReference type="NCBI Taxonomy" id="2755406"/>
    <lineage>
        <taxon>Bacteria</taxon>
        <taxon>Pseudomonadati</taxon>
        <taxon>Pseudomonadota</taxon>
        <taxon>Alphaproteobacteria</taxon>
        <taxon>Hyphomicrobiales</taxon>
        <taxon>Nitrobacteraceae</taxon>
        <taxon>Bradyrhizobium</taxon>
    </lineage>
</organism>
<protein>
    <submittedName>
        <fullName evidence="1">Uncharacterized protein</fullName>
    </submittedName>
</protein>
<comment type="caution">
    <text evidence="1">The sequence shown here is derived from an EMBL/GenBank/DDBJ whole genome shotgun (WGS) entry which is preliminary data.</text>
</comment>
<proteinExistence type="predicted"/>
<evidence type="ECO:0000313" key="2">
    <source>
        <dbReference type="Proteomes" id="UP001194539"/>
    </source>
</evidence>
<evidence type="ECO:0000313" key="1">
    <source>
        <dbReference type="EMBL" id="MBH5390751.1"/>
    </source>
</evidence>
<dbReference type="RefSeq" id="WP_197968713.1">
    <property type="nucleotide sequence ID" value="NZ_JACEGD010000037.1"/>
</dbReference>
<dbReference type="EMBL" id="JACEGD010000037">
    <property type="protein sequence ID" value="MBH5390751.1"/>
    <property type="molecule type" value="Genomic_DNA"/>
</dbReference>
<dbReference type="Proteomes" id="UP001194539">
    <property type="component" value="Unassembled WGS sequence"/>
</dbReference>
<sequence length="198" mass="21726">MGLKGLRIFGLAEDALAASGKTGVLLQHRRLWRFATRADASAPSPFPARAAPILPWRARRVSARFLFGALYEARAQDRGSQSCNMPSRIQQIWRGYCSTNFDDLTLHRKHTAHPSQCAAMICIDRSPAATYRNNHDPLSMMLGNLPSGAQQDNKGCAPCANASGLQRLHGNRTAIRADIHIALRPSEASDLRSFACCQ</sequence>